<evidence type="ECO:0000313" key="3">
    <source>
        <dbReference type="Proteomes" id="UP000507470"/>
    </source>
</evidence>
<dbReference type="Proteomes" id="UP000507470">
    <property type="component" value="Unassembled WGS sequence"/>
</dbReference>
<organism evidence="2 3">
    <name type="scientific">Mytilus coruscus</name>
    <name type="common">Sea mussel</name>
    <dbReference type="NCBI Taxonomy" id="42192"/>
    <lineage>
        <taxon>Eukaryota</taxon>
        <taxon>Metazoa</taxon>
        <taxon>Spiralia</taxon>
        <taxon>Lophotrochozoa</taxon>
        <taxon>Mollusca</taxon>
        <taxon>Bivalvia</taxon>
        <taxon>Autobranchia</taxon>
        <taxon>Pteriomorphia</taxon>
        <taxon>Mytilida</taxon>
        <taxon>Mytiloidea</taxon>
        <taxon>Mytilidae</taxon>
        <taxon>Mytilinae</taxon>
        <taxon>Mytilus</taxon>
    </lineage>
</organism>
<dbReference type="EMBL" id="CACVKT020003358">
    <property type="protein sequence ID" value="CAC5383326.1"/>
    <property type="molecule type" value="Genomic_DNA"/>
</dbReference>
<feature type="compositionally biased region" description="Polar residues" evidence="1">
    <location>
        <begin position="202"/>
        <end position="214"/>
    </location>
</feature>
<feature type="compositionally biased region" description="Polar residues" evidence="1">
    <location>
        <begin position="36"/>
        <end position="46"/>
    </location>
</feature>
<dbReference type="AlphaFoldDB" id="A0A6J8BI66"/>
<reference evidence="2 3" key="1">
    <citation type="submission" date="2020-06" db="EMBL/GenBank/DDBJ databases">
        <authorList>
            <person name="Li R."/>
            <person name="Bekaert M."/>
        </authorList>
    </citation>
    <scope>NUCLEOTIDE SEQUENCE [LARGE SCALE GENOMIC DNA]</scope>
    <source>
        <strain evidence="3">wild</strain>
    </source>
</reference>
<feature type="region of interest" description="Disordered" evidence="1">
    <location>
        <begin position="186"/>
        <end position="253"/>
    </location>
</feature>
<feature type="compositionally biased region" description="Polar residues" evidence="1">
    <location>
        <begin position="123"/>
        <end position="133"/>
    </location>
</feature>
<keyword evidence="3" id="KW-1185">Reference proteome</keyword>
<feature type="region of interest" description="Disordered" evidence="1">
    <location>
        <begin position="109"/>
        <end position="140"/>
    </location>
</feature>
<proteinExistence type="predicted"/>
<name>A0A6J8BI66_MYTCO</name>
<evidence type="ECO:0000256" key="1">
    <source>
        <dbReference type="SAM" id="MobiDB-lite"/>
    </source>
</evidence>
<gene>
    <name evidence="2" type="ORF">MCOR_19089</name>
</gene>
<protein>
    <submittedName>
        <fullName evidence="2">Uncharacterized protein</fullName>
    </submittedName>
</protein>
<evidence type="ECO:0000313" key="2">
    <source>
        <dbReference type="EMBL" id="CAC5383326.1"/>
    </source>
</evidence>
<sequence length="253" mass="29387">MRKRKICHQLLKKKQRISKHGQGSAVKVAPQRVRDSSTSNHGNIYSDNEEEEDLQSIVKEETDDQPTWTRKCSKSYSLEITMVIFILTMRKRKICHQLLKKKQRIKHGQGSAVKVAPQRVRDSSTSNHGNIYSDNEEEEDLQSIVKEETEDQPTWTRKCITMVIFILTMRKRKICHQLLKKKQRISQHGQGSAVKVAPQRVRYSSTSNHGNIYSDNEEEEDLQSSVKEETEDQPTWTRKCSKNFSPESKIFIS</sequence>
<accession>A0A6J8BI66</accession>
<feature type="compositionally biased region" description="Polar residues" evidence="1">
    <location>
        <begin position="233"/>
        <end position="246"/>
    </location>
</feature>
<feature type="region of interest" description="Disordered" evidence="1">
    <location>
        <begin position="12"/>
        <end position="52"/>
    </location>
</feature>